<feature type="transmembrane region" description="Helical" evidence="6">
    <location>
        <begin position="224"/>
        <end position="242"/>
    </location>
</feature>
<proteinExistence type="inferred from homology"/>
<dbReference type="Gene3D" id="1.10.4160.10">
    <property type="entry name" value="Hydantoin permease"/>
    <property type="match status" value="1"/>
</dbReference>
<gene>
    <name evidence="7" type="ORF">BKA07_003426</name>
</gene>
<dbReference type="RefSeq" id="WP_209044014.1">
    <property type="nucleotide sequence ID" value="NZ_BAAAPQ010000038.1"/>
</dbReference>
<feature type="transmembrane region" description="Helical" evidence="6">
    <location>
        <begin position="156"/>
        <end position="174"/>
    </location>
</feature>
<dbReference type="AlphaFoldDB" id="A0A846S8M1"/>
<name>A0A846S8M1_9MICO</name>
<dbReference type="EMBL" id="JAATJN010000001">
    <property type="protein sequence ID" value="NJC58391.1"/>
    <property type="molecule type" value="Genomic_DNA"/>
</dbReference>
<feature type="transmembrane region" description="Helical" evidence="6">
    <location>
        <begin position="339"/>
        <end position="358"/>
    </location>
</feature>
<evidence type="ECO:0000256" key="3">
    <source>
        <dbReference type="ARBA" id="ARBA00022692"/>
    </source>
</evidence>
<evidence type="ECO:0000256" key="4">
    <source>
        <dbReference type="ARBA" id="ARBA00022989"/>
    </source>
</evidence>
<evidence type="ECO:0000313" key="8">
    <source>
        <dbReference type="Proteomes" id="UP000576792"/>
    </source>
</evidence>
<evidence type="ECO:0000256" key="5">
    <source>
        <dbReference type="ARBA" id="ARBA00023136"/>
    </source>
</evidence>
<comment type="subcellular location">
    <subcellularLocation>
        <location evidence="1">Membrane</location>
        <topology evidence="1">Multi-pass membrane protein</topology>
    </subcellularLocation>
</comment>
<dbReference type="PANTHER" id="PTHR30569:SF0">
    <property type="entry name" value="CYTOSINE PERMEASE"/>
    <property type="match status" value="1"/>
</dbReference>
<dbReference type="Pfam" id="PF02133">
    <property type="entry name" value="Transp_cyt_pur"/>
    <property type="match status" value="1"/>
</dbReference>
<dbReference type="InterPro" id="IPR030191">
    <property type="entry name" value="CodB"/>
</dbReference>
<feature type="transmembrane region" description="Helical" evidence="6">
    <location>
        <begin position="263"/>
        <end position="284"/>
    </location>
</feature>
<dbReference type="Proteomes" id="UP000576792">
    <property type="component" value="Unassembled WGS sequence"/>
</dbReference>
<keyword evidence="3 6" id="KW-0812">Transmembrane</keyword>
<dbReference type="GO" id="GO:0005886">
    <property type="term" value="C:plasma membrane"/>
    <property type="evidence" value="ECO:0007669"/>
    <property type="project" value="TreeGrafter"/>
</dbReference>
<comment type="similarity">
    <text evidence="2">Belongs to the purine-cytosine permease (2.A.39) family.</text>
</comment>
<protein>
    <submittedName>
        <fullName evidence="7">NCS1 family nucleobase:cation symporter-1</fullName>
    </submittedName>
</protein>
<dbReference type="GO" id="GO:0015209">
    <property type="term" value="F:cytosine transmembrane transporter activity"/>
    <property type="evidence" value="ECO:0007669"/>
    <property type="project" value="InterPro"/>
</dbReference>
<feature type="transmembrane region" description="Helical" evidence="6">
    <location>
        <begin position="412"/>
        <end position="434"/>
    </location>
</feature>
<feature type="transmembrane region" description="Helical" evidence="6">
    <location>
        <begin position="446"/>
        <end position="466"/>
    </location>
</feature>
<feature type="transmembrane region" description="Helical" evidence="6">
    <location>
        <begin position="304"/>
        <end position="327"/>
    </location>
</feature>
<keyword evidence="8" id="KW-1185">Reference proteome</keyword>
<organism evidence="7 8">
    <name type="scientific">Brevibacterium marinum</name>
    <dbReference type="NCBI Taxonomy" id="418643"/>
    <lineage>
        <taxon>Bacteria</taxon>
        <taxon>Bacillati</taxon>
        <taxon>Actinomycetota</taxon>
        <taxon>Actinomycetes</taxon>
        <taxon>Micrococcales</taxon>
        <taxon>Brevibacteriaceae</taxon>
        <taxon>Brevibacterium</taxon>
    </lineage>
</organism>
<evidence type="ECO:0000313" key="7">
    <source>
        <dbReference type="EMBL" id="NJC58391.1"/>
    </source>
</evidence>
<feature type="transmembrane region" description="Helical" evidence="6">
    <location>
        <begin position="114"/>
        <end position="140"/>
    </location>
</feature>
<reference evidence="7 8" key="1">
    <citation type="submission" date="2020-03" db="EMBL/GenBank/DDBJ databases">
        <title>Sequencing the genomes of 1000 actinobacteria strains.</title>
        <authorList>
            <person name="Klenk H.-P."/>
        </authorList>
    </citation>
    <scope>NUCLEOTIDE SEQUENCE [LARGE SCALE GENOMIC DNA]</scope>
    <source>
        <strain evidence="7 8">DSM 18964</strain>
    </source>
</reference>
<evidence type="ECO:0000256" key="1">
    <source>
        <dbReference type="ARBA" id="ARBA00004141"/>
    </source>
</evidence>
<dbReference type="InterPro" id="IPR001248">
    <property type="entry name" value="Pur-cyt_permease"/>
</dbReference>
<feature type="transmembrane region" description="Helical" evidence="6">
    <location>
        <begin position="186"/>
        <end position="204"/>
    </location>
</feature>
<feature type="transmembrane region" description="Helical" evidence="6">
    <location>
        <begin position="370"/>
        <end position="391"/>
    </location>
</feature>
<sequence length="490" mass="52105">MGPSVSGGRRRLQRTALDEAGSTSDLPLLKKDRIWSFWDFSAANIGLAIATWAFLQGGAVAYYVGAKEAVASIVIGYGISIVFVALAPCIPAVRYGIEQFVSLRSSFGTAGGRAIMLVLSALLAAAWAAVLAIMCGHAFANVSNELFGTDLESDGLVVKLLGLVAVVLSWLILMRGPKSIETVNKVVSPGLVVVTLVMLVLIFTQVGWSDLVAMGPLAEDFDEHMAFMIAIELNVAGGLAWWPNVGNLARLTRSARAGYWPNMIGLFLASVIAAIVGAFSALALGSDDPTQWMIPLGGFVLGGLALVFVGFANITSIVAQGYAALVAVRGGTGNLGRRLPWPVLGGLILVPAIVLVFFPDITYNNYGRFVSWGAIVLGPLCAIQFVDFFILRGQHLDIRAMYDNRPGSPYHFTAGVNLVAFCAMAAGALVYALLLDPIDYIPTEAFRWLTASIPSMLVSGIVYWVLTKTVSISRGKGGFGRMEPQLAKPD</sequence>
<keyword evidence="5 6" id="KW-0472">Membrane</keyword>
<evidence type="ECO:0000256" key="6">
    <source>
        <dbReference type="SAM" id="Phobius"/>
    </source>
</evidence>
<keyword evidence="4 6" id="KW-1133">Transmembrane helix</keyword>
<feature type="transmembrane region" description="Helical" evidence="6">
    <location>
        <begin position="40"/>
        <end position="64"/>
    </location>
</feature>
<accession>A0A846S8M1</accession>
<comment type="caution">
    <text evidence="7">The sequence shown here is derived from an EMBL/GenBank/DDBJ whole genome shotgun (WGS) entry which is preliminary data.</text>
</comment>
<dbReference type="PANTHER" id="PTHR30569">
    <property type="entry name" value="CYTOSINE TRANSPORTER CODB"/>
    <property type="match status" value="1"/>
</dbReference>
<feature type="transmembrane region" description="Helical" evidence="6">
    <location>
        <begin position="70"/>
        <end position="93"/>
    </location>
</feature>
<evidence type="ECO:0000256" key="2">
    <source>
        <dbReference type="ARBA" id="ARBA00008974"/>
    </source>
</evidence>